<feature type="domain" description="PH" evidence="2">
    <location>
        <begin position="22"/>
        <end position="141"/>
    </location>
</feature>
<reference evidence="3" key="3">
    <citation type="submission" date="2025-09" db="UniProtKB">
        <authorList>
            <consortium name="Ensembl"/>
        </authorList>
    </citation>
    <scope>IDENTIFICATION</scope>
</reference>
<feature type="compositionally biased region" description="Polar residues" evidence="1">
    <location>
        <begin position="333"/>
        <end position="347"/>
    </location>
</feature>
<proteinExistence type="predicted"/>
<dbReference type="SUPFAM" id="SSF50156">
    <property type="entry name" value="PDZ domain-like"/>
    <property type="match status" value="1"/>
</dbReference>
<dbReference type="SUPFAM" id="SSF50729">
    <property type="entry name" value="PH domain-like"/>
    <property type="match status" value="1"/>
</dbReference>
<dbReference type="SMART" id="SM00233">
    <property type="entry name" value="PH"/>
    <property type="match status" value="1"/>
</dbReference>
<evidence type="ECO:0000313" key="4">
    <source>
        <dbReference type="Proteomes" id="UP000265040"/>
    </source>
</evidence>
<keyword evidence="4" id="KW-1185">Reference proteome</keyword>
<feature type="region of interest" description="Disordered" evidence="1">
    <location>
        <begin position="288"/>
        <end position="354"/>
    </location>
</feature>
<dbReference type="InterPro" id="IPR042986">
    <property type="entry name" value="PLEKHS1"/>
</dbReference>
<reference evidence="3 4" key="1">
    <citation type="submission" date="2021-04" db="EMBL/GenBank/DDBJ databases">
        <authorList>
            <consortium name="Wellcome Sanger Institute Data Sharing"/>
        </authorList>
    </citation>
    <scope>NUCLEOTIDE SEQUENCE [LARGE SCALE GENOMIC DNA]</scope>
</reference>
<dbReference type="InterPro" id="IPR001849">
    <property type="entry name" value="PH_domain"/>
</dbReference>
<dbReference type="GeneTree" id="ENSGT00390000006729"/>
<dbReference type="PANTHER" id="PTHR47014:SF1">
    <property type="entry name" value="PLECKSTRIN HOMOLOGY DOMAIN-CONTAINING FAMILY S MEMBER 1"/>
    <property type="match status" value="1"/>
</dbReference>
<dbReference type="GeneID" id="113156761"/>
<dbReference type="Ensembl" id="ENSATET00000078426.1">
    <property type="protein sequence ID" value="ENSATEP00000076661.1"/>
    <property type="gene ID" value="ENSATEG00000028009.2"/>
</dbReference>
<dbReference type="Pfam" id="PF00169">
    <property type="entry name" value="PH"/>
    <property type="match status" value="1"/>
</dbReference>
<dbReference type="InterPro" id="IPR011993">
    <property type="entry name" value="PH-like_dom_sf"/>
</dbReference>
<dbReference type="Gene3D" id="2.30.29.30">
    <property type="entry name" value="Pleckstrin-homology domain (PH domain)/Phosphotyrosine-binding domain (PTB)"/>
    <property type="match status" value="1"/>
</dbReference>
<sequence>MHKSQKSKGGNAVFYKPAGVATEIRSGWLVKSPPSKKMKTEKSWKMRYFVLFKLSDHDHQLRYFRSATDKDRPLGGIDLSHISVLYVSPEQHPKWALIPKNLKYSPSCVLYIRTSERDYFLVGEDSDEVDAWFNDMFDALKNRPHTLHSGEELSDGQPTNEVISDPVIRKKKSAPVPQKPLRKIRSISDPCSNALESISEEKIHDIYKRRASEPVQPIYDYPKSFFTQIKVTQENGSINGNNTESIYETMGQVKATQQKAQAADTEHEDFSGGTLMRSVTQVYEKMKTQISPLPPFDEESDTENREETHPSDFSSSSSENDATSPVEMLESPSVRTPESIQSSTDSLDSLAPEKRGIKVKKEDVKNHLTLTEVDGKLSVTGWTGQPKTVCELQKGDQILGVNNLQVSTAEEFNMYVSKSLKNEVKVTILRLPGHETLHSPTSFSSDSEN</sequence>
<dbReference type="PROSITE" id="PS50003">
    <property type="entry name" value="PH_DOMAIN"/>
    <property type="match status" value="1"/>
</dbReference>
<organism evidence="3 4">
    <name type="scientific">Anabas testudineus</name>
    <name type="common">Climbing perch</name>
    <name type="synonym">Anthias testudineus</name>
    <dbReference type="NCBI Taxonomy" id="64144"/>
    <lineage>
        <taxon>Eukaryota</taxon>
        <taxon>Metazoa</taxon>
        <taxon>Chordata</taxon>
        <taxon>Craniata</taxon>
        <taxon>Vertebrata</taxon>
        <taxon>Euteleostomi</taxon>
        <taxon>Actinopterygii</taxon>
        <taxon>Neopterygii</taxon>
        <taxon>Teleostei</taxon>
        <taxon>Neoteleostei</taxon>
        <taxon>Acanthomorphata</taxon>
        <taxon>Anabantaria</taxon>
        <taxon>Anabantiformes</taxon>
        <taxon>Anabantoidei</taxon>
        <taxon>Anabantidae</taxon>
        <taxon>Anabas</taxon>
    </lineage>
</organism>
<dbReference type="AlphaFoldDB" id="A0AAQ6IPA5"/>
<dbReference type="PANTHER" id="PTHR47014">
    <property type="entry name" value="PLECKSTRIN HOMOLOGY DOMAIN-CONTAINING FAMILY S MEMBER 1"/>
    <property type="match status" value="1"/>
</dbReference>
<name>A0AAQ6IPA5_ANATE</name>
<protein>
    <recommendedName>
        <fullName evidence="2">PH domain-containing protein</fullName>
    </recommendedName>
</protein>
<dbReference type="InterPro" id="IPR036034">
    <property type="entry name" value="PDZ_sf"/>
</dbReference>
<evidence type="ECO:0000256" key="1">
    <source>
        <dbReference type="SAM" id="MobiDB-lite"/>
    </source>
</evidence>
<evidence type="ECO:0000313" key="3">
    <source>
        <dbReference type="Ensembl" id="ENSATEP00000076661.1"/>
    </source>
</evidence>
<reference evidence="3" key="2">
    <citation type="submission" date="2025-08" db="UniProtKB">
        <authorList>
            <consortium name="Ensembl"/>
        </authorList>
    </citation>
    <scope>IDENTIFICATION</scope>
</reference>
<dbReference type="Proteomes" id="UP000265040">
    <property type="component" value="Chromosome 19"/>
</dbReference>
<dbReference type="RefSeq" id="XP_026207847.1">
    <property type="nucleotide sequence ID" value="XM_026352062.1"/>
</dbReference>
<accession>A0AAQ6IPA5</accession>
<evidence type="ECO:0000259" key="2">
    <source>
        <dbReference type="PROSITE" id="PS50003"/>
    </source>
</evidence>